<dbReference type="InterPro" id="IPR036259">
    <property type="entry name" value="MFS_trans_sf"/>
</dbReference>
<dbReference type="Gene3D" id="1.20.1250.20">
    <property type="entry name" value="MFS general substrate transporter like domains"/>
    <property type="match status" value="1"/>
</dbReference>
<feature type="transmembrane region" description="Helical" evidence="7">
    <location>
        <begin position="225"/>
        <end position="244"/>
    </location>
</feature>
<keyword evidence="3" id="KW-1003">Cell membrane</keyword>
<evidence type="ECO:0000256" key="5">
    <source>
        <dbReference type="ARBA" id="ARBA00022989"/>
    </source>
</evidence>
<comment type="subcellular location">
    <subcellularLocation>
        <location evidence="1">Cell membrane</location>
        <topology evidence="1">Multi-pass membrane protein</topology>
    </subcellularLocation>
</comment>
<dbReference type="GO" id="GO:0005886">
    <property type="term" value="C:plasma membrane"/>
    <property type="evidence" value="ECO:0007669"/>
    <property type="project" value="UniProtKB-SubCell"/>
</dbReference>
<dbReference type="EMBL" id="CP032626">
    <property type="protein sequence ID" value="AYF93120.1"/>
    <property type="molecule type" value="Genomic_DNA"/>
</dbReference>
<keyword evidence="4 7" id="KW-0812">Transmembrane</keyword>
<evidence type="ECO:0000256" key="7">
    <source>
        <dbReference type="SAM" id="Phobius"/>
    </source>
</evidence>
<feature type="transmembrane region" description="Helical" evidence="7">
    <location>
        <begin position="103"/>
        <end position="124"/>
    </location>
</feature>
<dbReference type="CDD" id="cd17502">
    <property type="entry name" value="MFS_Azr1_MDR_like"/>
    <property type="match status" value="1"/>
</dbReference>
<feature type="transmembrane region" description="Helical" evidence="7">
    <location>
        <begin position="164"/>
        <end position="187"/>
    </location>
</feature>
<feature type="transmembrane region" description="Helical" evidence="7">
    <location>
        <begin position="355"/>
        <end position="376"/>
    </location>
</feature>
<proteinExistence type="predicted"/>
<evidence type="ECO:0000256" key="2">
    <source>
        <dbReference type="ARBA" id="ARBA00022448"/>
    </source>
</evidence>
<organism evidence="9 10">
    <name type="scientific">Apilactobacillus bombintestini</name>
    <dbReference type="NCBI Taxonomy" id="2419772"/>
    <lineage>
        <taxon>Bacteria</taxon>
        <taxon>Bacillati</taxon>
        <taxon>Bacillota</taxon>
        <taxon>Bacilli</taxon>
        <taxon>Lactobacillales</taxon>
        <taxon>Lactobacillaceae</taxon>
        <taxon>Apilactobacillus</taxon>
    </lineage>
</organism>
<dbReference type="InterPro" id="IPR011701">
    <property type="entry name" value="MFS"/>
</dbReference>
<evidence type="ECO:0000256" key="4">
    <source>
        <dbReference type="ARBA" id="ARBA00022692"/>
    </source>
</evidence>
<feature type="transmembrane region" description="Helical" evidence="7">
    <location>
        <begin position="329"/>
        <end position="349"/>
    </location>
</feature>
<dbReference type="PROSITE" id="PS50850">
    <property type="entry name" value="MFS"/>
    <property type="match status" value="1"/>
</dbReference>
<name>A0A387B1U9_9LACO</name>
<dbReference type="Gene3D" id="1.20.1720.10">
    <property type="entry name" value="Multidrug resistance protein D"/>
    <property type="match status" value="1"/>
</dbReference>
<evidence type="ECO:0000256" key="3">
    <source>
        <dbReference type="ARBA" id="ARBA00022475"/>
    </source>
</evidence>
<dbReference type="PRINTS" id="PR01036">
    <property type="entry name" value="TCRTETB"/>
</dbReference>
<feature type="transmembrane region" description="Helical" evidence="7">
    <location>
        <begin position="199"/>
        <end position="219"/>
    </location>
</feature>
<evidence type="ECO:0000313" key="10">
    <source>
        <dbReference type="Proteomes" id="UP000272003"/>
    </source>
</evidence>
<dbReference type="InterPro" id="IPR020846">
    <property type="entry name" value="MFS_dom"/>
</dbReference>
<dbReference type="Proteomes" id="UP000272003">
    <property type="component" value="Chromosome"/>
</dbReference>
<keyword evidence="2" id="KW-0813">Transport</keyword>
<feature type="transmembrane region" description="Helical" evidence="7">
    <location>
        <begin position="265"/>
        <end position="286"/>
    </location>
</feature>
<feature type="transmembrane region" description="Helical" evidence="7">
    <location>
        <begin position="461"/>
        <end position="482"/>
    </location>
</feature>
<feature type="transmembrane region" description="Helical" evidence="7">
    <location>
        <begin position="47"/>
        <end position="66"/>
    </location>
</feature>
<feature type="transmembrane region" description="Helical" evidence="7">
    <location>
        <begin position="397"/>
        <end position="415"/>
    </location>
</feature>
<dbReference type="Pfam" id="PF07690">
    <property type="entry name" value="MFS_1"/>
    <property type="match status" value="1"/>
</dbReference>
<dbReference type="RefSeq" id="WP_120784884.1">
    <property type="nucleotide sequence ID" value="NZ_CP032626.1"/>
</dbReference>
<keyword evidence="6 7" id="KW-0472">Membrane</keyword>
<dbReference type="GO" id="GO:0022857">
    <property type="term" value="F:transmembrane transporter activity"/>
    <property type="evidence" value="ECO:0007669"/>
    <property type="project" value="InterPro"/>
</dbReference>
<gene>
    <name evidence="9" type="ORF">D7I45_04140</name>
</gene>
<feature type="domain" description="Major facilitator superfamily (MFS) profile" evidence="8">
    <location>
        <begin position="13"/>
        <end position="488"/>
    </location>
</feature>
<dbReference type="KEGG" id="abom:D7I45_04140"/>
<sequence>MNIRKQKTNVLLVTIALFIATFMSAVEGTIVSTAMPTIVGDLHGVSLMNWVFSVYLLTNAISTPIYGKLSDQFGRKKIFMFGIIVFLIGSVLSGLATNMVSLIIWRAIQGMGAGVIMPLSYTIVADIYSDANRARILGLNGAIWGIASIIAPLIGGIIVDKLSWHWIFFINIPIGIIALAIFSFNFYEKYSSVKQSIDYRGMIYLSLLLLSLMYIIQMISDLPHTWQPISYCTFASIMLLILFVRNEHCAKDPIIPMKLLSNRTFVVQNIIAFLVSGFLMALEVYLPVWTQGIFGYPATISGFAITPTSVLWILGSFISGWLLTKMKPFYATMIGLLFVLGAAIWVFLLPFTVSYGWFFAIAAICGIGFGITITNGTVISQNSVNKSDVGVATSFNTLSRIFGQTLIVAVLGIFMNRQLTIGILHTDGANMDMINKLVNFKTFHEVPNRLLEPLRNVLFDSLHKVFLVCLIIIVFAVIVNLYDRVSEK</sequence>
<feature type="transmembrane region" description="Helical" evidence="7">
    <location>
        <begin position="78"/>
        <end position="97"/>
    </location>
</feature>
<evidence type="ECO:0000259" key="8">
    <source>
        <dbReference type="PROSITE" id="PS50850"/>
    </source>
</evidence>
<accession>A0A387B1U9</accession>
<dbReference type="SUPFAM" id="SSF103473">
    <property type="entry name" value="MFS general substrate transporter"/>
    <property type="match status" value="1"/>
</dbReference>
<dbReference type="AlphaFoldDB" id="A0A387B1U9"/>
<reference evidence="9 10" key="1">
    <citation type="submission" date="2018-09" db="EMBL/GenBank/DDBJ databases">
        <title>Genome sequencing of strain BHWM-4.</title>
        <authorList>
            <person name="Heo J."/>
            <person name="Kim S.-J."/>
            <person name="Kwon S.-W."/>
        </authorList>
    </citation>
    <scope>NUCLEOTIDE SEQUENCE [LARGE SCALE GENOMIC DNA]</scope>
    <source>
        <strain evidence="9 10">BHWM-4</strain>
    </source>
</reference>
<dbReference type="FunFam" id="1.20.1720.10:FF:000004">
    <property type="entry name" value="EmrB/QacA family drug resistance transporter"/>
    <property type="match status" value="1"/>
</dbReference>
<evidence type="ECO:0000313" key="9">
    <source>
        <dbReference type="EMBL" id="AYF93120.1"/>
    </source>
</evidence>
<dbReference type="PANTHER" id="PTHR23501:SF191">
    <property type="entry name" value="VACUOLAR BASIC AMINO ACID TRANSPORTER 4"/>
    <property type="match status" value="1"/>
</dbReference>
<feature type="transmembrane region" description="Helical" evidence="7">
    <location>
        <begin position="298"/>
        <end position="322"/>
    </location>
</feature>
<feature type="transmembrane region" description="Helical" evidence="7">
    <location>
        <begin position="136"/>
        <end position="158"/>
    </location>
</feature>
<dbReference type="PANTHER" id="PTHR23501">
    <property type="entry name" value="MAJOR FACILITATOR SUPERFAMILY"/>
    <property type="match status" value="1"/>
</dbReference>
<dbReference type="OrthoDB" id="9816041at2"/>
<protein>
    <submittedName>
        <fullName evidence="9">MFS transporter</fullName>
    </submittedName>
</protein>
<keyword evidence="10" id="KW-1185">Reference proteome</keyword>
<keyword evidence="5 7" id="KW-1133">Transmembrane helix</keyword>
<evidence type="ECO:0000256" key="1">
    <source>
        <dbReference type="ARBA" id="ARBA00004651"/>
    </source>
</evidence>
<evidence type="ECO:0000256" key="6">
    <source>
        <dbReference type="ARBA" id="ARBA00023136"/>
    </source>
</evidence>